<evidence type="ECO:0000259" key="1">
    <source>
        <dbReference type="Pfam" id="PF00078"/>
    </source>
</evidence>
<dbReference type="PANTHER" id="PTHR34047">
    <property type="entry name" value="NUCLEAR INTRON MATURASE 1, MITOCHONDRIAL-RELATED"/>
    <property type="match status" value="1"/>
</dbReference>
<dbReference type="InterPro" id="IPR051083">
    <property type="entry name" value="GrpII_Intron_Splice-Mob/Def"/>
</dbReference>
<reference evidence="2 3" key="1">
    <citation type="submission" date="2012-05" db="EMBL/GenBank/DDBJ databases">
        <authorList>
            <person name="Weinstock G."/>
            <person name="Sodergren E."/>
            <person name="Lobos E.A."/>
            <person name="Fulton L."/>
            <person name="Fulton R."/>
            <person name="Courtney L."/>
            <person name="Fronick C."/>
            <person name="O'Laughlin M."/>
            <person name="Godfrey J."/>
            <person name="Wilson R.M."/>
            <person name="Miner T."/>
            <person name="Farmer C."/>
            <person name="Delehaunty K."/>
            <person name="Cordes M."/>
            <person name="Minx P."/>
            <person name="Tomlinson C."/>
            <person name="Chen J."/>
            <person name="Wollam A."/>
            <person name="Pepin K.H."/>
            <person name="Bhonagiri V."/>
            <person name="Zhang X."/>
            <person name="Suruliraj S."/>
            <person name="Warren W."/>
            <person name="Mitreva M."/>
            <person name="Mardis E.R."/>
            <person name="Wilson R.K."/>
        </authorList>
    </citation>
    <scope>NUCLEOTIDE SEQUENCE [LARGE SCALE GENOMIC DNA]</scope>
    <source>
        <strain evidence="2 3">DSM 1785</strain>
    </source>
</reference>
<feature type="domain" description="Reverse transcriptase" evidence="1">
    <location>
        <begin position="89"/>
        <end position="144"/>
    </location>
</feature>
<evidence type="ECO:0000313" key="2">
    <source>
        <dbReference type="EMBL" id="EKY25223.1"/>
    </source>
</evidence>
<dbReference type="Proteomes" id="UP000010420">
    <property type="component" value="Unassembled WGS sequence"/>
</dbReference>
<keyword evidence="3" id="KW-1185">Reference proteome</keyword>
<protein>
    <recommendedName>
        <fullName evidence="1">Reverse transcriptase domain-containing protein</fullName>
    </recommendedName>
</protein>
<organism evidence="2 3">
    <name type="scientific">Clostridium celatum DSM 1785</name>
    <dbReference type="NCBI Taxonomy" id="545697"/>
    <lineage>
        <taxon>Bacteria</taxon>
        <taxon>Bacillati</taxon>
        <taxon>Bacillota</taxon>
        <taxon>Clostridia</taxon>
        <taxon>Eubacteriales</taxon>
        <taxon>Clostridiaceae</taxon>
        <taxon>Clostridium</taxon>
    </lineage>
</organism>
<proteinExistence type="predicted"/>
<dbReference type="AlphaFoldDB" id="L1QB79"/>
<dbReference type="PATRIC" id="fig|545697.3.peg.2508"/>
<dbReference type="SUPFAM" id="SSF56672">
    <property type="entry name" value="DNA/RNA polymerases"/>
    <property type="match status" value="1"/>
</dbReference>
<dbReference type="InterPro" id="IPR000477">
    <property type="entry name" value="RT_dom"/>
</dbReference>
<comment type="caution">
    <text evidence="2">The sequence shown here is derived from an EMBL/GenBank/DDBJ whole genome shotgun (WGS) entry which is preliminary data.</text>
</comment>
<dbReference type="InterPro" id="IPR043502">
    <property type="entry name" value="DNA/RNA_pol_sf"/>
</dbReference>
<dbReference type="Pfam" id="PF00078">
    <property type="entry name" value="RVT_1"/>
    <property type="match status" value="1"/>
</dbReference>
<gene>
    <name evidence="2" type="ORF">HMPREF0216_02548</name>
</gene>
<dbReference type="eggNOG" id="COG3344">
    <property type="taxonomic scope" value="Bacteria"/>
</dbReference>
<feature type="non-terminal residue" evidence="2">
    <location>
        <position position="1"/>
    </location>
</feature>
<dbReference type="HOGENOM" id="CLU_1606118_0_0_9"/>
<evidence type="ECO:0000313" key="3">
    <source>
        <dbReference type="Proteomes" id="UP000010420"/>
    </source>
</evidence>
<accession>L1QB79</accession>
<dbReference type="PANTHER" id="PTHR34047:SF8">
    <property type="entry name" value="PROTEIN YKFC"/>
    <property type="match status" value="1"/>
</dbReference>
<dbReference type="EMBL" id="AMEZ01000073">
    <property type="protein sequence ID" value="EKY25223.1"/>
    <property type="molecule type" value="Genomic_DNA"/>
</dbReference>
<name>L1QB79_9CLOT</name>
<sequence>EYKQRVHRRFSATSNRETSEFEYGSLERILSRENLLLAMKRVISNKGSHGVDGMTVYELRQFLKDNWLSIKESILNNEYKPMPVRRDEIPKPNGGTRLLGIPTVLDRFIQQAIAQELNYIYDENFSENSFGFRPRRGAKDAIQKAETYINEGYRLVCRYRPREIL</sequence>